<dbReference type="OrthoDB" id="3431997at2759"/>
<sequence length="223" mass="24559">MGSAESKQVEARLRRASLANIRIPEKFNIYHESMSRLRLVLGEEKSRPSHIVSMPGGYYGKLILYEGPTIDSDPVAVIRSGRKLGYYDDMELAPPRPSQQHRTEELRCQGKGWSMTYSFVTSTTEGALPEKFEWRSSRGDEVKALGEHSYGWKLVRLGSDEEVVAVGASAKMSRSLSKVGAFRFVGRGASGELGDSLAVMAVASLVRIMQRQWQTGITAAAAS</sequence>
<dbReference type="Proteomes" id="UP000562929">
    <property type="component" value="Unassembled WGS sequence"/>
</dbReference>
<keyword evidence="2" id="KW-1185">Reference proteome</keyword>
<evidence type="ECO:0000313" key="1">
    <source>
        <dbReference type="EMBL" id="KAF4581176.1"/>
    </source>
</evidence>
<gene>
    <name evidence="1" type="ORF">GQ602_007313</name>
</gene>
<dbReference type="EMBL" id="JAACLJ010000009">
    <property type="protein sequence ID" value="KAF4581176.1"/>
    <property type="molecule type" value="Genomic_DNA"/>
</dbReference>
<comment type="caution">
    <text evidence="1">The sequence shown here is derived from an EMBL/GenBank/DDBJ whole genome shotgun (WGS) entry which is preliminary data.</text>
</comment>
<organism evidence="1 2">
    <name type="scientific">Ophiocordyceps camponoti-floridani</name>
    <dbReference type="NCBI Taxonomy" id="2030778"/>
    <lineage>
        <taxon>Eukaryota</taxon>
        <taxon>Fungi</taxon>
        <taxon>Dikarya</taxon>
        <taxon>Ascomycota</taxon>
        <taxon>Pezizomycotina</taxon>
        <taxon>Sordariomycetes</taxon>
        <taxon>Hypocreomycetidae</taxon>
        <taxon>Hypocreales</taxon>
        <taxon>Ophiocordycipitaceae</taxon>
        <taxon>Ophiocordyceps</taxon>
    </lineage>
</organism>
<accession>A0A8H4VAP1</accession>
<name>A0A8H4VAP1_9HYPO</name>
<proteinExistence type="predicted"/>
<evidence type="ECO:0000313" key="2">
    <source>
        <dbReference type="Proteomes" id="UP000562929"/>
    </source>
</evidence>
<reference evidence="1 2" key="1">
    <citation type="journal article" date="2020" name="G3 (Bethesda)">
        <title>Genetic Underpinnings of Host Manipulation by Ophiocordyceps as Revealed by Comparative Transcriptomics.</title>
        <authorList>
            <person name="Will I."/>
            <person name="Das B."/>
            <person name="Trinh T."/>
            <person name="Brachmann A."/>
            <person name="Ohm R.A."/>
            <person name="de Bekker C."/>
        </authorList>
    </citation>
    <scope>NUCLEOTIDE SEQUENCE [LARGE SCALE GENOMIC DNA]</scope>
    <source>
        <strain evidence="1 2">EC05</strain>
    </source>
</reference>
<dbReference type="AlphaFoldDB" id="A0A8H4VAP1"/>
<protein>
    <submittedName>
        <fullName evidence="1">ATP synthase alpha chain</fullName>
    </submittedName>
</protein>